<dbReference type="SUPFAM" id="SSF52540">
    <property type="entry name" value="P-loop containing nucleoside triphosphate hydrolases"/>
    <property type="match status" value="2"/>
</dbReference>
<evidence type="ECO:0000256" key="2">
    <source>
        <dbReference type="ARBA" id="ARBA00022741"/>
    </source>
</evidence>
<evidence type="ECO:0000256" key="1">
    <source>
        <dbReference type="ARBA" id="ARBA00008535"/>
    </source>
</evidence>
<feature type="transmembrane region" description="Helical" evidence="6">
    <location>
        <begin position="439"/>
        <end position="460"/>
    </location>
</feature>
<gene>
    <name evidence="8" type="primary">GIMAP8</name>
    <name evidence="8" type="ORF">AMEX_G4665</name>
</gene>
<evidence type="ECO:0000313" key="8">
    <source>
        <dbReference type="EMBL" id="KAG9279163.1"/>
    </source>
</evidence>
<keyword evidence="4" id="KW-0175">Coiled coil</keyword>
<dbReference type="PANTHER" id="PTHR10903:SF170">
    <property type="entry name" value="GTPASE IMAP FAMILY MEMBER 7"/>
    <property type="match status" value="1"/>
</dbReference>
<comment type="caution">
    <text evidence="8">The sequence shown here is derived from an EMBL/GenBank/DDBJ whole genome shotgun (WGS) entry which is preliminary data.</text>
</comment>
<sequence length="485" mass="55468">MVLLGKNSSEISRVENFILCRDAFNTDTPPPSVEQHSKRSGGSVEGRNITLINTPHLFDPQLSAEELNQRVRECMTLCSPGPHVLMLVLHADDFTETDRHRLNYILLYLSEEPREHILVVTTQTLQSGSREQEQAEEIISHNIITEWSKKYFKFNRNSKACALIEMLETMVIENEWSYLQWEEYEAPTASQQYEQTTAQKESEKTEKCQKTPSVNNEEKSMKSWSERLNLIVCGSEGSVKSSISDLIMGEREFSAESSSVCVKREAEVCGRRISLVELPALYSSQLSEEEVMRETLRCVSLCDPGVHAFLLVLPEGRLTDGDKGELEKIQMIFGTKFRQHTIVLITQSSQNKPLDQDSESLVKTYGQTYHSISSNTEAEEVIQSVRNLLKENRGSLFTAVMYAAAQIEAHLKYKRENEDLKQEISELKLSSSNQIQGKLYLVTVIILLYDLHMLLLLLALKVRRTQLFLQKINILLFLIIFIFFL</sequence>
<feature type="transmembrane region" description="Helical" evidence="6">
    <location>
        <begin position="467"/>
        <end position="484"/>
    </location>
</feature>
<evidence type="ECO:0000256" key="3">
    <source>
        <dbReference type="ARBA" id="ARBA00023134"/>
    </source>
</evidence>
<dbReference type="AlphaFoldDB" id="A0A8T2M4B5"/>
<evidence type="ECO:0000259" key="7">
    <source>
        <dbReference type="PROSITE" id="PS51720"/>
    </source>
</evidence>
<evidence type="ECO:0000313" key="9">
    <source>
        <dbReference type="Proteomes" id="UP000752171"/>
    </source>
</evidence>
<keyword evidence="6" id="KW-1133">Transmembrane helix</keyword>
<dbReference type="GO" id="GO:0005525">
    <property type="term" value="F:GTP binding"/>
    <property type="evidence" value="ECO:0007669"/>
    <property type="project" value="UniProtKB-KW"/>
</dbReference>
<dbReference type="EMBL" id="JAICCE010000003">
    <property type="protein sequence ID" value="KAG9279163.1"/>
    <property type="molecule type" value="Genomic_DNA"/>
</dbReference>
<dbReference type="InterPro" id="IPR045058">
    <property type="entry name" value="GIMA/IAN/Toc"/>
</dbReference>
<dbReference type="PANTHER" id="PTHR10903">
    <property type="entry name" value="GTPASE, IMAP FAMILY MEMBER-RELATED"/>
    <property type="match status" value="1"/>
</dbReference>
<dbReference type="InterPro" id="IPR006703">
    <property type="entry name" value="G_AIG1"/>
</dbReference>
<feature type="coiled-coil region" evidence="4">
    <location>
        <begin position="403"/>
        <end position="430"/>
    </location>
</feature>
<dbReference type="Proteomes" id="UP000752171">
    <property type="component" value="Unassembled WGS sequence"/>
</dbReference>
<comment type="similarity">
    <text evidence="1">Belongs to the TRAFAC class TrmE-Era-EngA-EngB-Septin-like GTPase superfamily. AIG1/Toc34/Toc159-like paraseptin GTPase family. IAN subfamily.</text>
</comment>
<organism evidence="8 9">
    <name type="scientific">Astyanax mexicanus</name>
    <name type="common">Blind cave fish</name>
    <name type="synonym">Astyanax fasciatus mexicanus</name>
    <dbReference type="NCBI Taxonomy" id="7994"/>
    <lineage>
        <taxon>Eukaryota</taxon>
        <taxon>Metazoa</taxon>
        <taxon>Chordata</taxon>
        <taxon>Craniata</taxon>
        <taxon>Vertebrata</taxon>
        <taxon>Euteleostomi</taxon>
        <taxon>Actinopterygii</taxon>
        <taxon>Neopterygii</taxon>
        <taxon>Teleostei</taxon>
        <taxon>Ostariophysi</taxon>
        <taxon>Characiformes</taxon>
        <taxon>Characoidei</taxon>
        <taxon>Acestrorhamphidae</taxon>
        <taxon>Acestrorhamphinae</taxon>
        <taxon>Astyanax</taxon>
    </lineage>
</organism>
<evidence type="ECO:0000256" key="5">
    <source>
        <dbReference type="SAM" id="MobiDB-lite"/>
    </source>
</evidence>
<dbReference type="PROSITE" id="PS51720">
    <property type="entry name" value="G_AIG1"/>
    <property type="match status" value="1"/>
</dbReference>
<name>A0A8T2M4B5_ASTMX</name>
<protein>
    <submittedName>
        <fullName evidence="8">GTPase IMAP family member 8-like</fullName>
    </submittedName>
</protein>
<proteinExistence type="inferred from homology"/>
<keyword evidence="6" id="KW-0472">Membrane</keyword>
<dbReference type="Pfam" id="PF04548">
    <property type="entry name" value="AIG1"/>
    <property type="match status" value="2"/>
</dbReference>
<keyword evidence="3" id="KW-0342">GTP-binding</keyword>
<feature type="compositionally biased region" description="Basic and acidic residues" evidence="5">
    <location>
        <begin position="200"/>
        <end position="209"/>
    </location>
</feature>
<evidence type="ECO:0000256" key="6">
    <source>
        <dbReference type="SAM" id="Phobius"/>
    </source>
</evidence>
<accession>A0A8T2M4B5</accession>
<feature type="region of interest" description="Disordered" evidence="5">
    <location>
        <begin position="190"/>
        <end position="216"/>
    </location>
</feature>
<reference evidence="8 9" key="1">
    <citation type="submission" date="2021-07" db="EMBL/GenBank/DDBJ databases">
        <authorList>
            <person name="Imarazene B."/>
            <person name="Zahm M."/>
            <person name="Klopp C."/>
            <person name="Cabau C."/>
            <person name="Beille S."/>
            <person name="Jouanno E."/>
            <person name="Castinel A."/>
            <person name="Lluch J."/>
            <person name="Gil L."/>
            <person name="Kuchtly C."/>
            <person name="Lopez Roques C."/>
            <person name="Donnadieu C."/>
            <person name="Parrinello H."/>
            <person name="Journot L."/>
            <person name="Du K."/>
            <person name="Schartl M."/>
            <person name="Retaux S."/>
            <person name="Guiguen Y."/>
        </authorList>
    </citation>
    <scope>NUCLEOTIDE SEQUENCE [LARGE SCALE GENOMIC DNA]</scope>
    <source>
        <strain evidence="8">Pach_M1</strain>
        <tissue evidence="8">Testis</tissue>
    </source>
</reference>
<feature type="domain" description="AIG1-type G" evidence="7">
    <location>
        <begin position="225"/>
        <end position="438"/>
    </location>
</feature>
<dbReference type="InterPro" id="IPR027417">
    <property type="entry name" value="P-loop_NTPase"/>
</dbReference>
<keyword evidence="2" id="KW-0547">Nucleotide-binding</keyword>
<keyword evidence="6" id="KW-0812">Transmembrane</keyword>
<dbReference type="Gene3D" id="3.40.50.300">
    <property type="entry name" value="P-loop containing nucleotide triphosphate hydrolases"/>
    <property type="match status" value="2"/>
</dbReference>
<feature type="compositionally biased region" description="Polar residues" evidence="5">
    <location>
        <begin position="190"/>
        <end position="199"/>
    </location>
</feature>
<evidence type="ECO:0000256" key="4">
    <source>
        <dbReference type="SAM" id="Coils"/>
    </source>
</evidence>